<gene>
    <name evidence="2" type="ORF">mMyoMyo1_008893</name>
</gene>
<feature type="region of interest" description="Disordered" evidence="1">
    <location>
        <begin position="1"/>
        <end position="58"/>
    </location>
</feature>
<feature type="compositionally biased region" description="Polar residues" evidence="1">
    <location>
        <begin position="1"/>
        <end position="12"/>
    </location>
</feature>
<feature type="region of interest" description="Disordered" evidence="1">
    <location>
        <begin position="93"/>
        <end position="124"/>
    </location>
</feature>
<accession>A0A7J7U5N1</accession>
<dbReference type="EMBL" id="JABWUV010000014">
    <property type="protein sequence ID" value="KAF6308115.1"/>
    <property type="molecule type" value="Genomic_DNA"/>
</dbReference>
<comment type="caution">
    <text evidence="2">The sequence shown here is derived from an EMBL/GenBank/DDBJ whole genome shotgun (WGS) entry which is preliminary data.</text>
</comment>
<name>A0A7J7U5N1_MYOMY</name>
<feature type="compositionally biased region" description="Basic and acidic residues" evidence="1">
    <location>
        <begin position="147"/>
        <end position="160"/>
    </location>
</feature>
<protein>
    <submittedName>
        <fullName evidence="2">Uncharacterized protein</fullName>
    </submittedName>
</protein>
<evidence type="ECO:0000313" key="3">
    <source>
        <dbReference type="Proteomes" id="UP000527355"/>
    </source>
</evidence>
<evidence type="ECO:0000313" key="2">
    <source>
        <dbReference type="EMBL" id="KAF6308115.1"/>
    </source>
</evidence>
<evidence type="ECO:0000256" key="1">
    <source>
        <dbReference type="SAM" id="MobiDB-lite"/>
    </source>
</evidence>
<sequence length="160" mass="16552">MQGSRVTAQPLQAPTLWGRESRPNAGPSPGPPAPSAGLPGPACRTQFPSQAGPAAAEMPRKVALASCWHQRLSTPGDSGDPCVGFQGPPSFSRSFLSPWPGPSQMPAAPGCAAPGNQGPGLSVPLEAERAPASGRMYPHRWAPHPGGCERSRVGPRDLYC</sequence>
<keyword evidence="3" id="KW-1185">Reference proteome</keyword>
<reference evidence="2 3" key="1">
    <citation type="journal article" date="2020" name="Nature">
        <title>Six reference-quality genomes reveal evolution of bat adaptations.</title>
        <authorList>
            <person name="Jebb D."/>
            <person name="Huang Z."/>
            <person name="Pippel M."/>
            <person name="Hughes G.M."/>
            <person name="Lavrichenko K."/>
            <person name="Devanna P."/>
            <person name="Winkler S."/>
            <person name="Jermiin L.S."/>
            <person name="Skirmuntt E.C."/>
            <person name="Katzourakis A."/>
            <person name="Burkitt-Gray L."/>
            <person name="Ray D.A."/>
            <person name="Sullivan K.A.M."/>
            <person name="Roscito J.G."/>
            <person name="Kirilenko B.M."/>
            <person name="Davalos L.M."/>
            <person name="Corthals A.P."/>
            <person name="Power M.L."/>
            <person name="Jones G."/>
            <person name="Ransome R.D."/>
            <person name="Dechmann D.K.N."/>
            <person name="Locatelli A.G."/>
            <person name="Puechmaille S.J."/>
            <person name="Fedrigo O."/>
            <person name="Jarvis E.D."/>
            <person name="Hiller M."/>
            <person name="Vernes S.C."/>
            <person name="Myers E.W."/>
            <person name="Teeling E.C."/>
        </authorList>
    </citation>
    <scope>NUCLEOTIDE SEQUENCE [LARGE SCALE GENOMIC DNA]</scope>
    <source>
        <strain evidence="2">MMyoMyo1</strain>
        <tissue evidence="2">Flight muscle</tissue>
    </source>
</reference>
<dbReference type="AlphaFoldDB" id="A0A7J7U5N1"/>
<organism evidence="2 3">
    <name type="scientific">Myotis myotis</name>
    <name type="common">Greater mouse-eared bat</name>
    <name type="synonym">Vespertilio myotis</name>
    <dbReference type="NCBI Taxonomy" id="51298"/>
    <lineage>
        <taxon>Eukaryota</taxon>
        <taxon>Metazoa</taxon>
        <taxon>Chordata</taxon>
        <taxon>Craniata</taxon>
        <taxon>Vertebrata</taxon>
        <taxon>Euteleostomi</taxon>
        <taxon>Mammalia</taxon>
        <taxon>Eutheria</taxon>
        <taxon>Laurasiatheria</taxon>
        <taxon>Chiroptera</taxon>
        <taxon>Yangochiroptera</taxon>
        <taxon>Vespertilionidae</taxon>
        <taxon>Myotis</taxon>
    </lineage>
</organism>
<proteinExistence type="predicted"/>
<dbReference type="Proteomes" id="UP000527355">
    <property type="component" value="Unassembled WGS sequence"/>
</dbReference>
<feature type="region of interest" description="Disordered" evidence="1">
    <location>
        <begin position="136"/>
        <end position="160"/>
    </location>
</feature>